<protein>
    <submittedName>
        <fullName evidence="1">Uncharacterized protein</fullName>
    </submittedName>
</protein>
<accession>A0A0E9W439</accession>
<organism evidence="1">
    <name type="scientific">Anguilla anguilla</name>
    <name type="common">European freshwater eel</name>
    <name type="synonym">Muraena anguilla</name>
    <dbReference type="NCBI Taxonomy" id="7936"/>
    <lineage>
        <taxon>Eukaryota</taxon>
        <taxon>Metazoa</taxon>
        <taxon>Chordata</taxon>
        <taxon>Craniata</taxon>
        <taxon>Vertebrata</taxon>
        <taxon>Euteleostomi</taxon>
        <taxon>Actinopterygii</taxon>
        <taxon>Neopterygii</taxon>
        <taxon>Teleostei</taxon>
        <taxon>Anguilliformes</taxon>
        <taxon>Anguillidae</taxon>
        <taxon>Anguilla</taxon>
    </lineage>
</organism>
<dbReference type="EMBL" id="GBXM01023496">
    <property type="protein sequence ID" value="JAH85081.1"/>
    <property type="molecule type" value="Transcribed_RNA"/>
</dbReference>
<proteinExistence type="predicted"/>
<sequence>MSTGTSVTLHRLIKMLHGRNSLNFASNRCGQTCRSRFELKAHCVLDL</sequence>
<reference evidence="1" key="1">
    <citation type="submission" date="2014-11" db="EMBL/GenBank/DDBJ databases">
        <authorList>
            <person name="Amaro Gonzalez C."/>
        </authorList>
    </citation>
    <scope>NUCLEOTIDE SEQUENCE</scope>
</reference>
<dbReference type="AlphaFoldDB" id="A0A0E9W439"/>
<name>A0A0E9W439_ANGAN</name>
<evidence type="ECO:0000313" key="1">
    <source>
        <dbReference type="EMBL" id="JAH85081.1"/>
    </source>
</evidence>
<reference evidence="1" key="2">
    <citation type="journal article" date="2015" name="Fish Shellfish Immunol.">
        <title>Early steps in the European eel (Anguilla anguilla)-Vibrio vulnificus interaction in the gills: Role of the RtxA13 toxin.</title>
        <authorList>
            <person name="Callol A."/>
            <person name="Pajuelo D."/>
            <person name="Ebbesson L."/>
            <person name="Teles M."/>
            <person name="MacKenzie S."/>
            <person name="Amaro C."/>
        </authorList>
    </citation>
    <scope>NUCLEOTIDE SEQUENCE</scope>
</reference>